<dbReference type="PROSITE" id="PS52029">
    <property type="entry name" value="LD_TPASE"/>
    <property type="match status" value="1"/>
</dbReference>
<name>A0A9X6ZQ13_BACTU</name>
<evidence type="ECO:0000256" key="1">
    <source>
        <dbReference type="ARBA" id="ARBA00004752"/>
    </source>
</evidence>
<reference evidence="13 14" key="1">
    <citation type="submission" date="2017-09" db="EMBL/GenBank/DDBJ databases">
        <title>Large-scale bioinformatics analysis of Bacillus genomes uncovers conserved roles of natural products in bacterial physiology.</title>
        <authorList>
            <consortium name="Agbiome Team Llc"/>
            <person name="Bleich R.M."/>
            <person name="Grubbs K.J."/>
            <person name="Santa Maria K.C."/>
            <person name="Allen S.E."/>
            <person name="Farag S."/>
            <person name="Shank E.A."/>
            <person name="Bowers A."/>
        </authorList>
    </citation>
    <scope>NUCLEOTIDE SEQUENCE [LARGE SCALE GENOMIC DNA]</scope>
    <source>
        <strain evidence="13 14">AFS085496</strain>
    </source>
</reference>
<proteinExistence type="inferred from homology"/>
<evidence type="ECO:0000256" key="2">
    <source>
        <dbReference type="ARBA" id="ARBA00005992"/>
    </source>
</evidence>
<evidence type="ECO:0000259" key="12">
    <source>
        <dbReference type="PROSITE" id="PS52029"/>
    </source>
</evidence>
<dbReference type="GO" id="GO:0016757">
    <property type="term" value="F:glycosyltransferase activity"/>
    <property type="evidence" value="ECO:0007669"/>
    <property type="project" value="UniProtKB-KW"/>
</dbReference>
<accession>A0A9X6ZQ13</accession>
<evidence type="ECO:0000256" key="5">
    <source>
        <dbReference type="ARBA" id="ARBA00022801"/>
    </source>
</evidence>
<evidence type="ECO:0000256" key="8">
    <source>
        <dbReference type="ARBA" id="ARBA00023316"/>
    </source>
</evidence>
<dbReference type="GO" id="GO:0018104">
    <property type="term" value="P:peptidoglycan-protein cross-linking"/>
    <property type="evidence" value="ECO:0007669"/>
    <property type="project" value="TreeGrafter"/>
</dbReference>
<protein>
    <recommendedName>
        <fullName evidence="12">L,D-TPase catalytic domain-containing protein</fullName>
    </recommendedName>
</protein>
<feature type="active site" description="Nucleophile" evidence="10">
    <location>
        <position position="130"/>
    </location>
</feature>
<evidence type="ECO:0000256" key="6">
    <source>
        <dbReference type="ARBA" id="ARBA00022960"/>
    </source>
</evidence>
<keyword evidence="5" id="KW-0378">Hydrolase</keyword>
<comment type="pathway">
    <text evidence="9">Glycan biosynthesis.</text>
</comment>
<dbReference type="PANTHER" id="PTHR30582">
    <property type="entry name" value="L,D-TRANSPEPTIDASE"/>
    <property type="match status" value="1"/>
</dbReference>
<dbReference type="SUPFAM" id="SSF141523">
    <property type="entry name" value="L,D-transpeptidase catalytic domain-like"/>
    <property type="match status" value="1"/>
</dbReference>
<dbReference type="InterPro" id="IPR050979">
    <property type="entry name" value="LD-transpeptidase"/>
</dbReference>
<dbReference type="InterPro" id="IPR005490">
    <property type="entry name" value="LD_TPept_cat_dom"/>
</dbReference>
<dbReference type="GO" id="GO:0005576">
    <property type="term" value="C:extracellular region"/>
    <property type="evidence" value="ECO:0007669"/>
    <property type="project" value="TreeGrafter"/>
</dbReference>
<dbReference type="RefSeq" id="WP_098517757.1">
    <property type="nucleotide sequence ID" value="NZ_NUVX01000081.1"/>
</dbReference>
<comment type="caution">
    <text evidence="13">The sequence shown here is derived from an EMBL/GenBank/DDBJ whole genome shotgun (WGS) entry which is preliminary data.</text>
</comment>
<keyword evidence="11" id="KW-0732">Signal</keyword>
<keyword evidence="6 10" id="KW-0133">Cell shape</keyword>
<dbReference type="CDD" id="cd16913">
    <property type="entry name" value="YkuD_like"/>
    <property type="match status" value="1"/>
</dbReference>
<evidence type="ECO:0000256" key="7">
    <source>
        <dbReference type="ARBA" id="ARBA00022984"/>
    </source>
</evidence>
<dbReference type="EMBL" id="NUVX01000081">
    <property type="protein sequence ID" value="PFJ29070.1"/>
    <property type="molecule type" value="Genomic_DNA"/>
</dbReference>
<keyword evidence="3" id="KW-0328">Glycosyltransferase</keyword>
<feature type="active site" description="Proton donor/acceptor" evidence="10">
    <location>
        <position position="114"/>
    </location>
</feature>
<feature type="signal peptide" evidence="11">
    <location>
        <begin position="1"/>
        <end position="25"/>
    </location>
</feature>
<feature type="domain" description="L,D-TPase catalytic" evidence="12">
    <location>
        <begin position="30"/>
        <end position="154"/>
    </location>
</feature>
<dbReference type="InterPro" id="IPR038063">
    <property type="entry name" value="Transpep_catalytic_dom"/>
</dbReference>
<gene>
    <name evidence="13" type="ORF">COJ15_32925</name>
</gene>
<dbReference type="GO" id="GO:0071555">
    <property type="term" value="P:cell wall organization"/>
    <property type="evidence" value="ECO:0007669"/>
    <property type="project" value="UniProtKB-UniRule"/>
</dbReference>
<dbReference type="AlphaFoldDB" id="A0A9X6ZQ13"/>
<evidence type="ECO:0000256" key="10">
    <source>
        <dbReference type="PROSITE-ProRule" id="PRU01373"/>
    </source>
</evidence>
<keyword evidence="7 10" id="KW-0573">Peptidoglycan synthesis</keyword>
<dbReference type="GO" id="GO:0008360">
    <property type="term" value="P:regulation of cell shape"/>
    <property type="evidence" value="ECO:0007669"/>
    <property type="project" value="UniProtKB-UniRule"/>
</dbReference>
<organism evidence="13 14">
    <name type="scientific">Bacillus thuringiensis</name>
    <dbReference type="NCBI Taxonomy" id="1428"/>
    <lineage>
        <taxon>Bacteria</taxon>
        <taxon>Bacillati</taxon>
        <taxon>Bacillota</taxon>
        <taxon>Bacilli</taxon>
        <taxon>Bacillales</taxon>
        <taxon>Bacillaceae</taxon>
        <taxon>Bacillus</taxon>
        <taxon>Bacillus cereus group</taxon>
    </lineage>
</organism>
<dbReference type="FunFam" id="2.40.440.10:FF:000003">
    <property type="entry name" value="L,D-transpeptidase YciB"/>
    <property type="match status" value="1"/>
</dbReference>
<evidence type="ECO:0000313" key="14">
    <source>
        <dbReference type="Proteomes" id="UP000224003"/>
    </source>
</evidence>
<comment type="pathway">
    <text evidence="1 10">Cell wall biogenesis; peptidoglycan biosynthesis.</text>
</comment>
<evidence type="ECO:0000313" key="13">
    <source>
        <dbReference type="EMBL" id="PFJ29070.1"/>
    </source>
</evidence>
<dbReference type="Pfam" id="PF03734">
    <property type="entry name" value="YkuD"/>
    <property type="match status" value="1"/>
</dbReference>
<evidence type="ECO:0000256" key="3">
    <source>
        <dbReference type="ARBA" id="ARBA00022676"/>
    </source>
</evidence>
<dbReference type="Gene3D" id="2.30.30.40">
    <property type="entry name" value="SH3 Domains"/>
    <property type="match status" value="1"/>
</dbReference>
<evidence type="ECO:0000256" key="4">
    <source>
        <dbReference type="ARBA" id="ARBA00022679"/>
    </source>
</evidence>
<dbReference type="PANTHER" id="PTHR30582:SF4">
    <property type="entry name" value="L,D-TRANSPEPTIDASE YQJB-RELATED"/>
    <property type="match status" value="1"/>
</dbReference>
<dbReference type="Proteomes" id="UP000224003">
    <property type="component" value="Unassembled WGS sequence"/>
</dbReference>
<dbReference type="GO" id="GO:0071972">
    <property type="term" value="F:peptidoglycan L,D-transpeptidase activity"/>
    <property type="evidence" value="ECO:0007669"/>
    <property type="project" value="TreeGrafter"/>
</dbReference>
<keyword evidence="8 10" id="KW-0961">Cell wall biogenesis/degradation</keyword>
<comment type="similarity">
    <text evidence="2">Belongs to the YkuD family.</text>
</comment>
<dbReference type="Gene3D" id="2.40.440.10">
    <property type="entry name" value="L,D-transpeptidase catalytic domain-like"/>
    <property type="match status" value="1"/>
</dbReference>
<sequence>MKKMMCAIFSIVMMFTTMFTQISYATTEKQLIIINKKTNKLAFYQSGELVKIYSVATGKKPSLTPEGHFKIVNKIKNRPFYKEKIPGGSPKNPLGDRWMGINARGTWGTTYGIHGNNNERSIGKYASSGCVRMHNKEIRALFNVVKVNTPVVITTSNKSFDEIAEKSGYALNSKVEKFNKVITTLNTSKLYTSPSFKKYTGTTLDAQSVQAYEKAGNFIKVKTWMGPRWAYVTEYIEGKEVRVDKNITTFETTNVRKKPFSNSTVIKTLPPQTLFVYKKVGSWYKVKTSDGPYYIYSKKVVTGIKTKFEKEIVLKNTKPVYENIFDKKPITTLAPQSVDAFEKVGNYYHIYTSAGTAWVQN</sequence>
<evidence type="ECO:0000256" key="11">
    <source>
        <dbReference type="SAM" id="SignalP"/>
    </source>
</evidence>
<keyword evidence="4" id="KW-0808">Transferase</keyword>
<evidence type="ECO:0000256" key="9">
    <source>
        <dbReference type="ARBA" id="ARBA00060592"/>
    </source>
</evidence>
<feature type="chain" id="PRO_5040767634" description="L,D-TPase catalytic domain-containing protein" evidence="11">
    <location>
        <begin position="26"/>
        <end position="361"/>
    </location>
</feature>